<evidence type="ECO:0000256" key="4">
    <source>
        <dbReference type="ARBA" id="ARBA00022842"/>
    </source>
</evidence>
<dbReference type="InterPro" id="IPR013342">
    <property type="entry name" value="Mandelate_racemase_C"/>
</dbReference>
<dbReference type="InterPro" id="IPR034593">
    <property type="entry name" value="DgoD-like"/>
</dbReference>
<dbReference type="FunFam" id="3.30.390.10:FF:000009">
    <property type="entry name" value="Hydrophobic dipeptide epimerase"/>
    <property type="match status" value="1"/>
</dbReference>
<dbReference type="SFLD" id="SFLDS00001">
    <property type="entry name" value="Enolase"/>
    <property type="match status" value="1"/>
</dbReference>
<dbReference type="Gene3D" id="3.20.20.120">
    <property type="entry name" value="Enolase-like C-terminal domain"/>
    <property type="match status" value="1"/>
</dbReference>
<evidence type="ECO:0000259" key="5">
    <source>
        <dbReference type="SMART" id="SM00922"/>
    </source>
</evidence>
<reference evidence="6" key="1">
    <citation type="submission" date="2021-07" db="EMBL/GenBank/DDBJ databases">
        <authorList>
            <person name="Branca A.L. A."/>
        </authorList>
    </citation>
    <scope>NUCLEOTIDE SEQUENCE</scope>
</reference>
<dbReference type="InterPro" id="IPR029065">
    <property type="entry name" value="Enolase_C-like"/>
</dbReference>
<dbReference type="OrthoDB" id="2943660at2759"/>
<evidence type="ECO:0000313" key="6">
    <source>
        <dbReference type="EMBL" id="CAG8046369.1"/>
    </source>
</evidence>
<feature type="domain" description="Mandelate racemase/muconate lactonizing enzyme C-terminal" evidence="5">
    <location>
        <begin position="146"/>
        <end position="240"/>
    </location>
</feature>
<gene>
    <name evidence="6" type="ORF">POLS_LOCUS3131</name>
</gene>
<proteinExistence type="inferred from homology"/>
<evidence type="ECO:0000256" key="3">
    <source>
        <dbReference type="ARBA" id="ARBA00022723"/>
    </source>
</evidence>
<keyword evidence="7" id="KW-1185">Reference proteome</keyword>
<keyword evidence="3" id="KW-0479">Metal-binding</keyword>
<evidence type="ECO:0000313" key="7">
    <source>
        <dbReference type="Proteomes" id="UP001153618"/>
    </source>
</evidence>
<dbReference type="Pfam" id="PF13378">
    <property type="entry name" value="MR_MLE_C"/>
    <property type="match status" value="1"/>
</dbReference>
<evidence type="ECO:0000256" key="1">
    <source>
        <dbReference type="ARBA" id="ARBA00001946"/>
    </source>
</evidence>
<sequence length="370" mass="39492">MADLKIAKIDVFQLDLPYSGGVYYLSGGREITRFDATFVRVTTNNGIEGWGESTPFDQYIPSHGLGIRAAIAEIAPKLIGLDPRKVDRLNDAMDAVLLGNESAKSAIDVACWDVFGKSVGMPVCDLLGGRTDNPLPVISSIPVADEQGTRKKVEKYRAAGFTGFSVKIGSDPVASAIQVKAALEGQRPGEHFLIDANGGMTVESALRMLKMLPNDLDFVFEAPCATYRESISLRRRTNVPIIFDELASNETTIAQFIADDAVDGVGLKVSPTGGLTKGRRVRDMCMAAGYTMSVQDTTGSDIAFAAIVHLGQTIPARNLRCVLESREMCVGQTADGEFNVVNGVLTAPTAPGLGVTPRMDVLGEPVATYA</sequence>
<dbReference type="PANTHER" id="PTHR48080:SF3">
    <property type="entry name" value="ENOLASE SUPERFAMILY MEMBER DDB_G0284701"/>
    <property type="match status" value="1"/>
</dbReference>
<keyword evidence="4" id="KW-0460">Magnesium</keyword>
<dbReference type="SUPFAM" id="SSF51604">
    <property type="entry name" value="Enolase C-terminal domain-like"/>
    <property type="match status" value="1"/>
</dbReference>
<comment type="caution">
    <text evidence="6">The sequence shown here is derived from an EMBL/GenBank/DDBJ whole genome shotgun (WGS) entry which is preliminary data.</text>
</comment>
<dbReference type="SMART" id="SM00922">
    <property type="entry name" value="MR_MLE"/>
    <property type="match status" value="1"/>
</dbReference>
<dbReference type="GO" id="GO:0046872">
    <property type="term" value="F:metal ion binding"/>
    <property type="evidence" value="ECO:0007669"/>
    <property type="project" value="UniProtKB-KW"/>
</dbReference>
<organism evidence="6 7">
    <name type="scientific">Penicillium olsonii</name>
    <dbReference type="NCBI Taxonomy" id="99116"/>
    <lineage>
        <taxon>Eukaryota</taxon>
        <taxon>Fungi</taxon>
        <taxon>Dikarya</taxon>
        <taxon>Ascomycota</taxon>
        <taxon>Pezizomycotina</taxon>
        <taxon>Eurotiomycetes</taxon>
        <taxon>Eurotiomycetidae</taxon>
        <taxon>Eurotiales</taxon>
        <taxon>Aspergillaceae</taxon>
        <taxon>Penicillium</taxon>
    </lineage>
</organism>
<protein>
    <recommendedName>
        <fullName evidence="5">Mandelate racemase/muconate lactonizing enzyme C-terminal domain-containing protein</fullName>
    </recommendedName>
</protein>
<dbReference type="InterPro" id="IPR036849">
    <property type="entry name" value="Enolase-like_C_sf"/>
</dbReference>
<dbReference type="AlphaFoldDB" id="A0A9W4HL38"/>
<dbReference type="GO" id="GO:0003824">
    <property type="term" value="F:catalytic activity"/>
    <property type="evidence" value="ECO:0007669"/>
    <property type="project" value="UniProtKB-ARBA"/>
</dbReference>
<dbReference type="EMBL" id="CAJVOS010000016">
    <property type="protein sequence ID" value="CAG8046369.1"/>
    <property type="molecule type" value="Genomic_DNA"/>
</dbReference>
<comment type="cofactor">
    <cofactor evidence="1">
        <name>Mg(2+)</name>
        <dbReference type="ChEBI" id="CHEBI:18420"/>
    </cofactor>
</comment>
<dbReference type="Gene3D" id="3.30.390.10">
    <property type="entry name" value="Enolase-like, N-terminal domain"/>
    <property type="match status" value="1"/>
</dbReference>
<accession>A0A9W4HL38</accession>
<comment type="similarity">
    <text evidence="2">Belongs to the mandelate racemase/muconate lactonizing enzyme family.</text>
</comment>
<dbReference type="CDD" id="cd03316">
    <property type="entry name" value="MR_like"/>
    <property type="match status" value="1"/>
</dbReference>
<dbReference type="PANTHER" id="PTHR48080">
    <property type="entry name" value="D-GALACTONATE DEHYDRATASE-RELATED"/>
    <property type="match status" value="1"/>
</dbReference>
<dbReference type="Pfam" id="PF02746">
    <property type="entry name" value="MR_MLE_N"/>
    <property type="match status" value="1"/>
</dbReference>
<dbReference type="Proteomes" id="UP001153618">
    <property type="component" value="Unassembled WGS sequence"/>
</dbReference>
<dbReference type="SUPFAM" id="SSF54826">
    <property type="entry name" value="Enolase N-terminal domain-like"/>
    <property type="match status" value="1"/>
</dbReference>
<evidence type="ECO:0000256" key="2">
    <source>
        <dbReference type="ARBA" id="ARBA00008031"/>
    </source>
</evidence>
<name>A0A9W4HL38_PENOL</name>
<dbReference type="InterPro" id="IPR029017">
    <property type="entry name" value="Enolase-like_N"/>
</dbReference>
<dbReference type="SFLD" id="SFLDG00180">
    <property type="entry name" value="muconate_cycloisomerase"/>
    <property type="match status" value="1"/>
</dbReference>
<dbReference type="InterPro" id="IPR013341">
    <property type="entry name" value="Mandelate_racemase_N_dom"/>
</dbReference>